<dbReference type="PANTHER" id="PTHR34475:SF1">
    <property type="entry name" value="CYTOSKELETON PROTEIN RODZ"/>
    <property type="match status" value="1"/>
</dbReference>
<evidence type="ECO:0000313" key="4">
    <source>
        <dbReference type="Proteomes" id="UP000218785"/>
    </source>
</evidence>
<evidence type="ECO:0000313" key="3">
    <source>
        <dbReference type="EMBL" id="BAZ01662.1"/>
    </source>
</evidence>
<organism evidence="3 4">
    <name type="scientific">Tolypothrix tenuis PCC 7101</name>
    <dbReference type="NCBI Taxonomy" id="231146"/>
    <lineage>
        <taxon>Bacteria</taxon>
        <taxon>Bacillati</taxon>
        <taxon>Cyanobacteriota</taxon>
        <taxon>Cyanophyceae</taxon>
        <taxon>Nostocales</taxon>
        <taxon>Tolypothrichaceae</taxon>
        <taxon>Tolypothrix</taxon>
    </lineage>
</organism>
<dbReference type="Proteomes" id="UP000218785">
    <property type="component" value="Chromosome"/>
</dbReference>
<name>A0A1Z4N7M6_9CYAN</name>
<dbReference type="PANTHER" id="PTHR34475">
    <property type="match status" value="1"/>
</dbReference>
<dbReference type="KEGG" id="ttq:NIES37_56660"/>
<protein>
    <recommendedName>
        <fullName evidence="2">Cytoskeleton protein RodZ-like C-terminal domain-containing protein</fullName>
    </recommendedName>
</protein>
<evidence type="ECO:0000259" key="2">
    <source>
        <dbReference type="Pfam" id="PF13464"/>
    </source>
</evidence>
<keyword evidence="1" id="KW-0472">Membrane</keyword>
<keyword evidence="1" id="KW-1133">Transmembrane helix</keyword>
<keyword evidence="4" id="KW-1185">Reference proteome</keyword>
<dbReference type="GO" id="GO:0003677">
    <property type="term" value="F:DNA binding"/>
    <property type="evidence" value="ECO:0007669"/>
    <property type="project" value="InterPro"/>
</dbReference>
<dbReference type="InterPro" id="IPR050400">
    <property type="entry name" value="Bact_Cytoskel_RodZ"/>
</dbReference>
<dbReference type="RefSeq" id="WP_096581375.1">
    <property type="nucleotide sequence ID" value="NZ_CAWNJS010000001.1"/>
</dbReference>
<dbReference type="EMBL" id="AP018248">
    <property type="protein sequence ID" value="BAZ01662.1"/>
    <property type="molecule type" value="Genomic_DNA"/>
</dbReference>
<dbReference type="Pfam" id="PF13413">
    <property type="entry name" value="HTH_25"/>
    <property type="match status" value="1"/>
</dbReference>
<proteinExistence type="predicted"/>
<dbReference type="Gene3D" id="1.10.260.40">
    <property type="entry name" value="lambda repressor-like DNA-binding domains"/>
    <property type="match status" value="1"/>
</dbReference>
<feature type="domain" description="Cytoskeleton protein RodZ-like C-terminal" evidence="2">
    <location>
        <begin position="197"/>
        <end position="261"/>
    </location>
</feature>
<keyword evidence="1" id="KW-0812">Transmembrane</keyword>
<dbReference type="InterPro" id="IPR025194">
    <property type="entry name" value="RodZ-like_C"/>
</dbReference>
<accession>A0A1Z4N7M6</accession>
<reference evidence="3 4" key="1">
    <citation type="submission" date="2017-06" db="EMBL/GenBank/DDBJ databases">
        <title>Genome sequencing of cyanobaciteial culture collection at National Institute for Environmental Studies (NIES).</title>
        <authorList>
            <person name="Hirose Y."/>
            <person name="Shimura Y."/>
            <person name="Fujisawa T."/>
            <person name="Nakamura Y."/>
            <person name="Kawachi M."/>
        </authorList>
    </citation>
    <scope>NUCLEOTIDE SEQUENCE [LARGE SCALE GENOMIC DNA]</scope>
    <source>
        <strain evidence="3 4">NIES-37</strain>
    </source>
</reference>
<dbReference type="AlphaFoldDB" id="A0A1Z4N7M6"/>
<dbReference type="Pfam" id="PF13464">
    <property type="entry name" value="RodZ_C"/>
    <property type="match status" value="1"/>
</dbReference>
<feature type="transmembrane region" description="Helical" evidence="1">
    <location>
        <begin position="121"/>
        <end position="140"/>
    </location>
</feature>
<gene>
    <name evidence="3" type="ORF">NIES37_56660</name>
</gene>
<evidence type="ECO:0000256" key="1">
    <source>
        <dbReference type="SAM" id="Phobius"/>
    </source>
</evidence>
<sequence length="269" mass="29996">MTWFRRKNNQPQTLSVEQQRAEKLAEIGAQLWASRQEQGLSLEEVVVMTRIPKRLLQAIEEGNLNELPEPIYIQGLIRQFADALGFNGVEFSSTFPIVYQQVSSTSTWTNKPINQLRPLHLYLLYIFVIVCSVSGLSQILNNAALQASTSQTDQTNAQKESFAQPAQSTKPLEIKPFSNTLLSAKDGQPVQIGVILKSSSWIRVVADGKTQFEGTLPQGTHRTWKAQEQLTVKTDNAGGVLMSVNQEQPKEMGEPGKVEEIKIAAKTRF</sequence>
<dbReference type="InterPro" id="IPR010982">
    <property type="entry name" value="Lambda_DNA-bd_dom_sf"/>
</dbReference>